<evidence type="ECO:0000256" key="13">
    <source>
        <dbReference type="ARBA" id="ARBA00033323"/>
    </source>
</evidence>
<evidence type="ECO:0000256" key="15">
    <source>
        <dbReference type="PROSITE-ProRule" id="PRU00182"/>
    </source>
</evidence>
<dbReference type="FunFam" id="3.10.290.10:FF:000014">
    <property type="entry name" value="Tyrosine--tRNA ligase"/>
    <property type="match status" value="1"/>
</dbReference>
<evidence type="ECO:0000256" key="12">
    <source>
        <dbReference type="ARBA" id="ARBA00023146"/>
    </source>
</evidence>
<dbReference type="PROSITE" id="PS50889">
    <property type="entry name" value="S4"/>
    <property type="match status" value="1"/>
</dbReference>
<reference evidence="18" key="1">
    <citation type="journal article" date="2007" name="PLoS ONE">
        <title>The first genome sequence of an elite grapevine cultivar (Pinot noir Vitis vinifera L.): coping with a highly heterozygous genome.</title>
        <authorList>
            <person name="Velasco R."/>
            <person name="Zharkikh A."/>
            <person name="Troggio M."/>
            <person name="Cartwright D.A."/>
            <person name="Cestaro A."/>
            <person name="Pruss D."/>
            <person name="Pindo M."/>
            <person name="FitzGerald L.M."/>
            <person name="Vezzulli S."/>
            <person name="Reid J."/>
            <person name="Malacarne G."/>
            <person name="Iliev D."/>
            <person name="Coppola G."/>
            <person name="Wardell B."/>
            <person name="Micheletti D."/>
            <person name="Macalma T."/>
            <person name="Facci M."/>
            <person name="Mitchell J.T."/>
            <person name="Perazzolli M."/>
            <person name="Eldredge G."/>
            <person name="Gatto P."/>
            <person name="Oyzerski R."/>
            <person name="Moretto M."/>
            <person name="Gutin N."/>
            <person name="Stefanini M."/>
            <person name="Chen Y."/>
            <person name="Segala C."/>
            <person name="Davenport C."/>
            <person name="Dematte L."/>
            <person name="Mraz A."/>
            <person name="Battilana J."/>
            <person name="Stormo K."/>
            <person name="Costa F."/>
            <person name="Tao Q."/>
            <person name="Si-Ammour A."/>
            <person name="Harkins T."/>
            <person name="Lackey A."/>
            <person name="Perbost C."/>
            <person name="Taillon B."/>
            <person name="Stella A."/>
            <person name="Solovyev V."/>
            <person name="Fawcett J.A."/>
            <person name="Sterck L."/>
            <person name="Vandepoele K."/>
            <person name="Grando S.M."/>
            <person name="Toppo S."/>
            <person name="Moser C."/>
            <person name="Lanchbury J."/>
            <person name="Bogden R."/>
            <person name="Skolnick M."/>
            <person name="Sgaramella V."/>
            <person name="Bhatnagar S.K."/>
            <person name="Fontana P."/>
            <person name="Gutin A."/>
            <person name="Van de Peer Y."/>
            <person name="Salamini F."/>
            <person name="Viola R."/>
        </authorList>
    </citation>
    <scope>NUCLEOTIDE SEQUENCE</scope>
</reference>
<dbReference type="PROSITE" id="PS50878">
    <property type="entry name" value="RT_POL"/>
    <property type="match status" value="1"/>
</dbReference>
<dbReference type="PANTHER" id="PTHR11766:SF0">
    <property type="entry name" value="TYROSINE--TRNA LIGASE, MITOCHONDRIAL"/>
    <property type="match status" value="1"/>
</dbReference>
<dbReference type="InterPro" id="IPR002307">
    <property type="entry name" value="Tyr-tRNA-ligase"/>
</dbReference>
<comment type="catalytic activity">
    <reaction evidence="14 16">
        <text>tRNA(Tyr) + L-tyrosine + ATP = L-tyrosyl-tRNA(Tyr) + AMP + diphosphate + H(+)</text>
        <dbReference type="Rhea" id="RHEA:10220"/>
        <dbReference type="Rhea" id="RHEA-COMP:9706"/>
        <dbReference type="Rhea" id="RHEA-COMP:9707"/>
        <dbReference type="ChEBI" id="CHEBI:15378"/>
        <dbReference type="ChEBI" id="CHEBI:30616"/>
        <dbReference type="ChEBI" id="CHEBI:33019"/>
        <dbReference type="ChEBI" id="CHEBI:58315"/>
        <dbReference type="ChEBI" id="CHEBI:78442"/>
        <dbReference type="ChEBI" id="CHEBI:78536"/>
        <dbReference type="ChEBI" id="CHEBI:456215"/>
        <dbReference type="EC" id="6.1.1.1"/>
    </reaction>
</comment>
<dbReference type="GO" id="GO:0005739">
    <property type="term" value="C:mitochondrion"/>
    <property type="evidence" value="ECO:0007669"/>
    <property type="project" value="UniProtKB-SubCell"/>
</dbReference>
<keyword evidence="8 15" id="KW-0694">RNA-binding</keyword>
<proteinExistence type="inferred from homology"/>
<keyword evidence="6 16" id="KW-0547">Nucleotide-binding</keyword>
<organism evidence="18">
    <name type="scientific">Vitis vinifera</name>
    <name type="common">Grape</name>
    <dbReference type="NCBI Taxonomy" id="29760"/>
    <lineage>
        <taxon>Eukaryota</taxon>
        <taxon>Viridiplantae</taxon>
        <taxon>Streptophyta</taxon>
        <taxon>Embryophyta</taxon>
        <taxon>Tracheophyta</taxon>
        <taxon>Spermatophyta</taxon>
        <taxon>Magnoliopsida</taxon>
        <taxon>eudicotyledons</taxon>
        <taxon>Gunneridae</taxon>
        <taxon>Pentapetalae</taxon>
        <taxon>rosids</taxon>
        <taxon>Vitales</taxon>
        <taxon>Vitaceae</taxon>
        <taxon>Viteae</taxon>
        <taxon>Vitis</taxon>
    </lineage>
</organism>
<dbReference type="SMART" id="SM00363">
    <property type="entry name" value="S4"/>
    <property type="match status" value="1"/>
</dbReference>
<evidence type="ECO:0000256" key="5">
    <source>
        <dbReference type="ARBA" id="ARBA00022598"/>
    </source>
</evidence>
<comment type="similarity">
    <text evidence="3 16">Belongs to the class-I aminoacyl-tRNA synthetase family.</text>
</comment>
<evidence type="ECO:0000256" key="10">
    <source>
        <dbReference type="ARBA" id="ARBA00022946"/>
    </source>
</evidence>
<evidence type="ECO:0000256" key="7">
    <source>
        <dbReference type="ARBA" id="ARBA00022840"/>
    </source>
</evidence>
<dbReference type="PROSITE" id="PS00178">
    <property type="entry name" value="AA_TRNA_LIGASE_I"/>
    <property type="match status" value="1"/>
</dbReference>
<dbReference type="SUPFAM" id="SSF55174">
    <property type="entry name" value="Alpha-L RNA-binding motif"/>
    <property type="match status" value="1"/>
</dbReference>
<dbReference type="PANTHER" id="PTHR11766">
    <property type="entry name" value="TYROSYL-TRNA SYNTHETASE"/>
    <property type="match status" value="1"/>
</dbReference>
<dbReference type="PRINTS" id="PR01040">
    <property type="entry name" value="TRNASYNTHTYR"/>
</dbReference>
<name>A5C3T3_VITVI</name>
<dbReference type="FunFam" id="1.10.240.10:FF:000001">
    <property type="entry name" value="Tyrosine--tRNA ligase"/>
    <property type="match status" value="1"/>
</dbReference>
<evidence type="ECO:0000256" key="3">
    <source>
        <dbReference type="ARBA" id="ARBA00005594"/>
    </source>
</evidence>
<evidence type="ECO:0000256" key="8">
    <source>
        <dbReference type="ARBA" id="ARBA00022884"/>
    </source>
</evidence>
<dbReference type="SUPFAM" id="SSF56672">
    <property type="entry name" value="DNA/RNA polymerases"/>
    <property type="match status" value="1"/>
</dbReference>
<dbReference type="Gene3D" id="3.40.50.620">
    <property type="entry name" value="HUPs"/>
    <property type="match status" value="1"/>
</dbReference>
<dbReference type="EMBL" id="AM481226">
    <property type="protein sequence ID" value="CAN64191.1"/>
    <property type="molecule type" value="Genomic_DNA"/>
</dbReference>
<evidence type="ECO:0000259" key="17">
    <source>
        <dbReference type="PROSITE" id="PS50878"/>
    </source>
</evidence>
<evidence type="ECO:0000313" key="18">
    <source>
        <dbReference type="EMBL" id="CAN64191.1"/>
    </source>
</evidence>
<dbReference type="AlphaFoldDB" id="A5C3T3"/>
<dbReference type="Pfam" id="PF00078">
    <property type="entry name" value="RVT_1"/>
    <property type="match status" value="1"/>
</dbReference>
<dbReference type="GO" id="GO:0003723">
    <property type="term" value="F:RNA binding"/>
    <property type="evidence" value="ECO:0007669"/>
    <property type="project" value="UniProtKB-KW"/>
</dbReference>
<dbReference type="Pfam" id="PF00579">
    <property type="entry name" value="tRNA-synt_1b"/>
    <property type="match status" value="1"/>
</dbReference>
<dbReference type="CDD" id="cd00805">
    <property type="entry name" value="TyrRS_core"/>
    <property type="match status" value="1"/>
</dbReference>
<dbReference type="InterPro" id="IPR054608">
    <property type="entry name" value="SYY-like_C"/>
</dbReference>
<dbReference type="GO" id="GO:0004831">
    <property type="term" value="F:tyrosine-tRNA ligase activity"/>
    <property type="evidence" value="ECO:0007669"/>
    <property type="project" value="UniProtKB-EC"/>
</dbReference>
<keyword evidence="10" id="KW-0809">Transit peptide</keyword>
<evidence type="ECO:0000256" key="1">
    <source>
        <dbReference type="ARBA" id="ARBA00002025"/>
    </source>
</evidence>
<dbReference type="GO" id="GO:0048608">
    <property type="term" value="P:reproductive structure development"/>
    <property type="evidence" value="ECO:0007669"/>
    <property type="project" value="UniProtKB-ARBA"/>
</dbReference>
<evidence type="ECO:0000256" key="6">
    <source>
        <dbReference type="ARBA" id="ARBA00022741"/>
    </source>
</evidence>
<evidence type="ECO:0000256" key="11">
    <source>
        <dbReference type="ARBA" id="ARBA00023128"/>
    </source>
</evidence>
<gene>
    <name evidence="18" type="ORF">VITISV_016956</name>
</gene>
<evidence type="ECO:0000256" key="9">
    <source>
        <dbReference type="ARBA" id="ARBA00022917"/>
    </source>
</evidence>
<dbReference type="InterPro" id="IPR024088">
    <property type="entry name" value="Tyr-tRNA-ligase_bac-type"/>
</dbReference>
<keyword evidence="5 16" id="KW-0436">Ligase</keyword>
<dbReference type="Gene3D" id="3.10.290.10">
    <property type="entry name" value="RNA-binding S4 domain"/>
    <property type="match status" value="1"/>
</dbReference>
<protein>
    <recommendedName>
        <fullName evidence="4 16">Tyrosine--tRNA ligase</fullName>
        <ecNumber evidence="4 16">6.1.1.1</ecNumber>
    </recommendedName>
    <alternativeName>
        <fullName evidence="13 16">Tyrosyl-tRNA synthetase</fullName>
    </alternativeName>
</protein>
<dbReference type="OrthoDB" id="337870at2759"/>
<dbReference type="NCBIfam" id="TIGR00234">
    <property type="entry name" value="tyrS"/>
    <property type="match status" value="1"/>
</dbReference>
<keyword evidence="9 16" id="KW-0648">Protein biosynthesis</keyword>
<dbReference type="GO" id="GO:0009791">
    <property type="term" value="P:post-embryonic development"/>
    <property type="evidence" value="ECO:0007669"/>
    <property type="project" value="UniProtKB-ARBA"/>
</dbReference>
<dbReference type="InterPro" id="IPR014729">
    <property type="entry name" value="Rossmann-like_a/b/a_fold"/>
</dbReference>
<accession>A5C3T3</accession>
<feature type="domain" description="Reverse transcriptase" evidence="17">
    <location>
        <begin position="453"/>
        <end position="743"/>
    </location>
</feature>
<evidence type="ECO:0000256" key="16">
    <source>
        <dbReference type="RuleBase" id="RU361234"/>
    </source>
</evidence>
<keyword evidence="11" id="KW-0496">Mitochondrion</keyword>
<dbReference type="InterPro" id="IPR043502">
    <property type="entry name" value="DNA/RNA_pol_sf"/>
</dbReference>
<dbReference type="InterPro" id="IPR024107">
    <property type="entry name" value="Tyr-tRNA-ligase_bac_1"/>
</dbReference>
<dbReference type="GO" id="GO:0005524">
    <property type="term" value="F:ATP binding"/>
    <property type="evidence" value="ECO:0007669"/>
    <property type="project" value="UniProtKB-KW"/>
</dbReference>
<dbReference type="InterPro" id="IPR036986">
    <property type="entry name" value="S4_RNA-bd_sf"/>
</dbReference>
<evidence type="ECO:0000256" key="4">
    <source>
        <dbReference type="ARBA" id="ARBA00013160"/>
    </source>
</evidence>
<dbReference type="FunFam" id="3.40.50.620:FF:000158">
    <property type="entry name" value="Tyrosine--tRNA ligase"/>
    <property type="match status" value="1"/>
</dbReference>
<dbReference type="InterPro" id="IPR002942">
    <property type="entry name" value="S4_RNA-bd"/>
</dbReference>
<evidence type="ECO:0000256" key="14">
    <source>
        <dbReference type="ARBA" id="ARBA00048248"/>
    </source>
</evidence>
<dbReference type="HAMAP" id="MF_02006">
    <property type="entry name" value="Tyr_tRNA_synth_type1"/>
    <property type="match status" value="1"/>
</dbReference>
<dbReference type="Pfam" id="PF22421">
    <property type="entry name" value="SYY_C-terminal"/>
    <property type="match status" value="1"/>
</dbReference>
<dbReference type="CDD" id="cd00165">
    <property type="entry name" value="S4"/>
    <property type="match status" value="1"/>
</dbReference>
<dbReference type="InterPro" id="IPR001412">
    <property type="entry name" value="aa-tRNA-synth_I_CS"/>
</dbReference>
<dbReference type="SUPFAM" id="SSF52374">
    <property type="entry name" value="Nucleotidylyl transferase"/>
    <property type="match status" value="1"/>
</dbReference>
<keyword evidence="12 16" id="KW-0030">Aminoacyl-tRNA synthetase</keyword>
<dbReference type="EC" id="6.1.1.1" evidence="4 16"/>
<comment type="function">
    <text evidence="1">Catalyzes the attachment of tyrosine to tRNA(Tyr) in a two-step reaction: tyrosine is first activated by ATP to form Tyr-AMP and then transferred to the acceptor end of tRNA(Tyr).</text>
</comment>
<dbReference type="Gene3D" id="1.10.240.10">
    <property type="entry name" value="Tyrosyl-Transfer RNA Synthetase"/>
    <property type="match status" value="1"/>
</dbReference>
<dbReference type="CDD" id="cd01650">
    <property type="entry name" value="RT_nLTR_like"/>
    <property type="match status" value="1"/>
</dbReference>
<comment type="subcellular location">
    <subcellularLocation>
        <location evidence="2">Mitochondrion</location>
    </subcellularLocation>
</comment>
<evidence type="ECO:0000256" key="2">
    <source>
        <dbReference type="ARBA" id="ARBA00004173"/>
    </source>
</evidence>
<keyword evidence="7 16" id="KW-0067">ATP-binding</keyword>
<dbReference type="InterPro" id="IPR002305">
    <property type="entry name" value="aa-tRNA-synth_Ic"/>
</dbReference>
<dbReference type="GO" id="GO:0006437">
    <property type="term" value="P:tyrosyl-tRNA aminoacylation"/>
    <property type="evidence" value="ECO:0007669"/>
    <property type="project" value="InterPro"/>
</dbReference>
<sequence length="868" mass="97262">MAMAAASTAFLSCNQKLFLSTNIASSKTIAALFSRNRPLSSIIRCAHSSSQTKIPLHRSNVIEILEQRGLVDSITSPILRASSSTQTLKVYCGFDPTAESLHLGNLLGLIVLSWFRRCGHKAVALIGGATARIGDPSGKSLERPELNLEALEKNTIGITNTITSILNRSTTNGGDDSFVVLNNYDWWKEFTLLDFLKKVGRYARVGTMMAKESVKKRLESEQGMSYTEFTYQLLQGYDFLYLFENEGVSVQFGGSDQWGNITAGTELIRKILQTDGAYGLTFPLLLKSDGTKFGKSEDGAIWLSPAMLSPYKFYQYFFSVPDADVVRFLKILTFLDMDEIMELEVKMRSPSYVPNTAQRRLAEEATRFVHGQEGLDEALKATEALRPGAETKLDWKTIEGIAKDVPSCSLSYDEVLNLSLLDLSISTGLLESKSAARRLLKQGGLYLNNNRIDSEAKRIEAEDIVDGKVLLLSAGKKNKVVKHKKGGAEDLGDFRSISLLGSLYKLLAKVLANRLKKVLDKVVSGDQNAFVRGKHILDASLIANEVIDFWHKRNEKGLICKLDIEKAYDSINWNFFMKVLFKMGFGSRWMEWIWWCISTAKFSVMINGVPVGFFSNSKGLRQGDLLSPYLFVLGMEVLSNLIRRAVDGGFLSGCRIRGRGEEEMIVSHLLFADDTIIFCEARKEQLSALSWILAWFEAASGLRINLDKNVLIPVGEVEDIEEMVVELGCKVGLLPTVYLGLPLGAHHKVVSMWDGVEERMRKRLAQWKRQYISKGGRITLIKSTMASLPIYNMSLFRMPKSVANRLEKLQRDFLWGGGSLERKVYLIKWEVVCTQKEKGGLGIRKIDPLNKALLGKWLWRFAVEKDNL</sequence>
<dbReference type="InterPro" id="IPR000477">
    <property type="entry name" value="RT_dom"/>
</dbReference>
<dbReference type="ExpressionAtlas" id="A5C3T3">
    <property type="expression patterns" value="baseline and differential"/>
</dbReference>